<dbReference type="EMBL" id="GL377578">
    <property type="protein sequence ID" value="EFJ28875.1"/>
    <property type="molecule type" value="Genomic_DNA"/>
</dbReference>
<dbReference type="InParanoid" id="D8RFJ2"/>
<reference evidence="3 4" key="1">
    <citation type="journal article" date="2011" name="Science">
        <title>The Selaginella genome identifies genetic changes associated with the evolution of vascular plants.</title>
        <authorList>
            <person name="Banks J.A."/>
            <person name="Nishiyama T."/>
            <person name="Hasebe M."/>
            <person name="Bowman J.L."/>
            <person name="Gribskov M."/>
            <person name="dePamphilis C."/>
            <person name="Albert V.A."/>
            <person name="Aono N."/>
            <person name="Aoyama T."/>
            <person name="Ambrose B.A."/>
            <person name="Ashton N.W."/>
            <person name="Axtell M.J."/>
            <person name="Barker E."/>
            <person name="Barker M.S."/>
            <person name="Bennetzen J.L."/>
            <person name="Bonawitz N.D."/>
            <person name="Chapple C."/>
            <person name="Cheng C."/>
            <person name="Correa L.G."/>
            <person name="Dacre M."/>
            <person name="DeBarry J."/>
            <person name="Dreyer I."/>
            <person name="Elias M."/>
            <person name="Engstrom E.M."/>
            <person name="Estelle M."/>
            <person name="Feng L."/>
            <person name="Finet C."/>
            <person name="Floyd S.K."/>
            <person name="Frommer W.B."/>
            <person name="Fujita T."/>
            <person name="Gramzow L."/>
            <person name="Gutensohn M."/>
            <person name="Harholt J."/>
            <person name="Hattori M."/>
            <person name="Heyl A."/>
            <person name="Hirai T."/>
            <person name="Hiwatashi Y."/>
            <person name="Ishikawa M."/>
            <person name="Iwata M."/>
            <person name="Karol K.G."/>
            <person name="Koehler B."/>
            <person name="Kolukisaoglu U."/>
            <person name="Kubo M."/>
            <person name="Kurata T."/>
            <person name="Lalonde S."/>
            <person name="Li K."/>
            <person name="Li Y."/>
            <person name="Litt A."/>
            <person name="Lyons E."/>
            <person name="Manning G."/>
            <person name="Maruyama T."/>
            <person name="Michael T.P."/>
            <person name="Mikami K."/>
            <person name="Miyazaki S."/>
            <person name="Morinaga S."/>
            <person name="Murata T."/>
            <person name="Mueller-Roeber B."/>
            <person name="Nelson D.R."/>
            <person name="Obara M."/>
            <person name="Oguri Y."/>
            <person name="Olmstead R.G."/>
            <person name="Onodera N."/>
            <person name="Petersen B.L."/>
            <person name="Pils B."/>
            <person name="Prigge M."/>
            <person name="Rensing S.A."/>
            <person name="Riano-Pachon D.M."/>
            <person name="Roberts A.W."/>
            <person name="Sato Y."/>
            <person name="Scheller H.V."/>
            <person name="Schulz B."/>
            <person name="Schulz C."/>
            <person name="Shakirov E.V."/>
            <person name="Shibagaki N."/>
            <person name="Shinohara N."/>
            <person name="Shippen D.E."/>
            <person name="Soerensen I."/>
            <person name="Sotooka R."/>
            <person name="Sugimoto N."/>
            <person name="Sugita M."/>
            <person name="Sumikawa N."/>
            <person name="Tanurdzic M."/>
            <person name="Theissen G."/>
            <person name="Ulvskov P."/>
            <person name="Wakazuki S."/>
            <person name="Weng J.K."/>
            <person name="Willats W.W."/>
            <person name="Wipf D."/>
            <person name="Wolf P.G."/>
            <person name="Yang L."/>
            <person name="Zimmer A.D."/>
            <person name="Zhu Q."/>
            <person name="Mitros T."/>
            <person name="Hellsten U."/>
            <person name="Loque D."/>
            <person name="Otillar R."/>
            <person name="Salamov A."/>
            <person name="Schmutz J."/>
            <person name="Shapiro H."/>
            <person name="Lindquist E."/>
            <person name="Lucas S."/>
            <person name="Rokhsar D."/>
            <person name="Grigoriev I.V."/>
        </authorList>
    </citation>
    <scope>NUCLEOTIDE SEQUENCE [LARGE SCALE GENOMIC DNA]</scope>
</reference>
<evidence type="ECO:0000256" key="1">
    <source>
        <dbReference type="ARBA" id="ARBA00022737"/>
    </source>
</evidence>
<keyword evidence="4" id="KW-1185">Reference proteome</keyword>
<evidence type="ECO:0000313" key="3">
    <source>
        <dbReference type="EMBL" id="EFJ28875.1"/>
    </source>
</evidence>
<organism evidence="4">
    <name type="scientific">Selaginella moellendorffii</name>
    <name type="common">Spikemoss</name>
    <dbReference type="NCBI Taxonomy" id="88036"/>
    <lineage>
        <taxon>Eukaryota</taxon>
        <taxon>Viridiplantae</taxon>
        <taxon>Streptophyta</taxon>
        <taxon>Embryophyta</taxon>
        <taxon>Tracheophyta</taxon>
        <taxon>Lycopodiopsida</taxon>
        <taxon>Selaginellales</taxon>
        <taxon>Selaginellaceae</taxon>
        <taxon>Selaginella</taxon>
    </lineage>
</organism>
<dbReference type="Gramene" id="EFJ28875">
    <property type="protein sequence ID" value="EFJ28875"/>
    <property type="gene ID" value="SELMODRAFT_92426"/>
</dbReference>
<sequence>MPVRTVASWNTLIVAYKGACLERSSLGAFVSMDHEGFQPNKITFVGVIDACAQGKILDFGRLAHEEVCFAGLEFDVPIGTALIKMYGKCGNINQAMALFRKMPLKNTITWNTAITIHAEDGNLDEAQALELSRRMHLHGILPDDTAVTTLLSACSHSGLLDESFRLFGSMRPDFGVDPRIEHYVCVIDLLGRTGQLLEAEVLMSSDHFARLGLEANECAWTAFLGACRDFGDVSRGATAAKEAFVSDPENSGPYMLLSDVCVNSG</sequence>
<dbReference type="HOGENOM" id="CLU_002706_0_0_1"/>
<dbReference type="InterPro" id="IPR046960">
    <property type="entry name" value="PPR_At4g14850-like_plant"/>
</dbReference>
<dbReference type="PANTHER" id="PTHR47926">
    <property type="entry name" value="PENTATRICOPEPTIDE REPEAT-CONTAINING PROTEIN"/>
    <property type="match status" value="1"/>
</dbReference>
<dbReference type="PROSITE" id="PS51375">
    <property type="entry name" value="PPR"/>
    <property type="match status" value="1"/>
</dbReference>
<proteinExistence type="predicted"/>
<protein>
    <recommendedName>
        <fullName evidence="5">Pentacotripeptide-repeat region of PRORP domain-containing protein</fullName>
    </recommendedName>
</protein>
<dbReference type="FunFam" id="1.25.40.10:FF:000242">
    <property type="entry name" value="Pentatricopeptide repeat-containing protein"/>
    <property type="match status" value="1"/>
</dbReference>
<accession>D8RFJ2</accession>
<dbReference type="InterPro" id="IPR002885">
    <property type="entry name" value="PPR_rpt"/>
</dbReference>
<dbReference type="InterPro" id="IPR011990">
    <property type="entry name" value="TPR-like_helical_dom_sf"/>
</dbReference>
<dbReference type="GO" id="GO:0003723">
    <property type="term" value="F:RNA binding"/>
    <property type="evidence" value="ECO:0007669"/>
    <property type="project" value="InterPro"/>
</dbReference>
<evidence type="ECO:0000313" key="4">
    <source>
        <dbReference type="Proteomes" id="UP000001514"/>
    </source>
</evidence>
<feature type="repeat" description="PPR" evidence="2">
    <location>
        <begin position="106"/>
        <end position="142"/>
    </location>
</feature>
<dbReference type="Pfam" id="PF01535">
    <property type="entry name" value="PPR"/>
    <property type="match status" value="3"/>
</dbReference>
<dbReference type="NCBIfam" id="TIGR00756">
    <property type="entry name" value="PPR"/>
    <property type="match status" value="1"/>
</dbReference>
<name>D8RFJ2_SELML</name>
<dbReference type="eggNOG" id="KOG4197">
    <property type="taxonomic scope" value="Eukaryota"/>
</dbReference>
<dbReference type="AlphaFoldDB" id="D8RFJ2"/>
<dbReference type="GO" id="GO:0009451">
    <property type="term" value="P:RNA modification"/>
    <property type="evidence" value="ECO:0007669"/>
    <property type="project" value="InterPro"/>
</dbReference>
<keyword evidence="1" id="KW-0677">Repeat</keyword>
<gene>
    <name evidence="3" type="ORF">SELMODRAFT_92426</name>
</gene>
<dbReference type="KEGG" id="smo:SELMODRAFT_92426"/>
<evidence type="ECO:0008006" key="5">
    <source>
        <dbReference type="Google" id="ProtNLM"/>
    </source>
</evidence>
<dbReference type="PANTHER" id="PTHR47926:SF533">
    <property type="entry name" value="DYW DOMAIN-CONTAINING PROTEIN"/>
    <property type="match status" value="1"/>
</dbReference>
<evidence type="ECO:0000256" key="2">
    <source>
        <dbReference type="PROSITE-ProRule" id="PRU00708"/>
    </source>
</evidence>
<dbReference type="STRING" id="88036.D8RFJ2"/>
<dbReference type="Gene3D" id="1.25.40.10">
    <property type="entry name" value="Tetratricopeptide repeat domain"/>
    <property type="match status" value="2"/>
</dbReference>
<dbReference type="Proteomes" id="UP000001514">
    <property type="component" value="Unassembled WGS sequence"/>
</dbReference>